<gene>
    <name evidence="1" type="ORF">BKG62_03120</name>
</gene>
<dbReference type="Proteomes" id="UP000180113">
    <property type="component" value="Unassembled WGS sequence"/>
</dbReference>
<proteinExistence type="predicted"/>
<organism evidence="1 2">
    <name type="scientific">Mycobacteroides chelonae</name>
    <name type="common">Mycobacterium chelonae</name>
    <dbReference type="NCBI Taxonomy" id="1774"/>
    <lineage>
        <taxon>Bacteria</taxon>
        <taxon>Bacillati</taxon>
        <taxon>Actinomycetota</taxon>
        <taxon>Actinomycetes</taxon>
        <taxon>Mycobacteriales</taxon>
        <taxon>Mycobacteriaceae</taxon>
        <taxon>Mycobacteroides</taxon>
    </lineage>
</organism>
<evidence type="ECO:0000313" key="2">
    <source>
        <dbReference type="Proteomes" id="UP000180113"/>
    </source>
</evidence>
<reference evidence="1 2" key="1">
    <citation type="submission" date="2016-10" db="EMBL/GenBank/DDBJ databases">
        <title>Evaluation of Human, Animal and Environmental Mycobacterium chelonae Isolates by Core Genome Phylogenomic Analysis, Targeted Gene Comparison, and Anti-microbial Susceptibility Patterns: A Tale of Mistaken Identities.</title>
        <authorList>
            <person name="Fogelson S.B."/>
            <person name="Camus A.C."/>
            <person name="Lorenz W."/>
            <person name="Vasireddy R."/>
            <person name="Vasireddy S."/>
            <person name="Smith T."/>
            <person name="Brown-Elliott B.A."/>
            <person name="Wallace R.J.Jr."/>
            <person name="Hasan N.A."/>
            <person name="Reischl U."/>
            <person name="Sanchez S."/>
        </authorList>
    </citation>
    <scope>NUCLEOTIDE SEQUENCE [LARGE SCALE GENOMIC DNA]</scope>
    <source>
        <strain evidence="1 2">42895</strain>
    </source>
</reference>
<accession>A0AB73M6Y2</accession>
<comment type="caution">
    <text evidence="1">The sequence shown here is derived from an EMBL/GenBank/DDBJ whole genome shotgun (WGS) entry which is preliminary data.</text>
</comment>
<protein>
    <recommendedName>
        <fullName evidence="3">Lumazine-binding protein</fullName>
    </recommendedName>
</protein>
<evidence type="ECO:0000313" key="1">
    <source>
        <dbReference type="EMBL" id="OHT55184.1"/>
    </source>
</evidence>
<evidence type="ECO:0008006" key="3">
    <source>
        <dbReference type="Google" id="ProtNLM"/>
    </source>
</evidence>
<dbReference type="AlphaFoldDB" id="A0AB73M6Y2"/>
<name>A0AB73M6Y2_MYCCH</name>
<sequence>MYLLITALIFTALGAGGSFLFQDSQARKASDAGQVEQAIIDVLGAYDDGDYGRAKGRLCGFALENYTKFNKQEAEQQGLDAQRKQGRQKLVNVEVVADGDKAFVLADTYREGDPKSTAQAALFKMERSGGTWRMCSYADMA</sequence>
<dbReference type="EMBL" id="MLHW01000001">
    <property type="protein sequence ID" value="OHT55184.1"/>
    <property type="molecule type" value="Genomic_DNA"/>
</dbReference>